<accession>X1K327</accession>
<dbReference type="EMBL" id="BARU01036138">
    <property type="protein sequence ID" value="GAH88065.1"/>
    <property type="molecule type" value="Genomic_DNA"/>
</dbReference>
<feature type="non-terminal residue" evidence="1">
    <location>
        <position position="252"/>
    </location>
</feature>
<reference evidence="1" key="1">
    <citation type="journal article" date="2014" name="Front. Microbiol.">
        <title>High frequency of phylogenetically diverse reductive dehalogenase-homologous genes in deep subseafloor sedimentary metagenomes.</title>
        <authorList>
            <person name="Kawai M."/>
            <person name="Futagami T."/>
            <person name="Toyoda A."/>
            <person name="Takaki Y."/>
            <person name="Nishi S."/>
            <person name="Hori S."/>
            <person name="Arai W."/>
            <person name="Tsubouchi T."/>
            <person name="Morono Y."/>
            <person name="Uchiyama I."/>
            <person name="Ito T."/>
            <person name="Fujiyama A."/>
            <person name="Inagaki F."/>
            <person name="Takami H."/>
        </authorList>
    </citation>
    <scope>NUCLEOTIDE SEQUENCE</scope>
    <source>
        <strain evidence="1">Expedition CK06-06</strain>
    </source>
</reference>
<feature type="non-terminal residue" evidence="1">
    <location>
        <position position="1"/>
    </location>
</feature>
<organism evidence="1">
    <name type="scientific">marine sediment metagenome</name>
    <dbReference type="NCBI Taxonomy" id="412755"/>
    <lineage>
        <taxon>unclassified sequences</taxon>
        <taxon>metagenomes</taxon>
        <taxon>ecological metagenomes</taxon>
    </lineage>
</organism>
<sequence>PRVLGPIRPYHCHVAGVTLTVKGLAWQQQDTAVATCATVALWEMLHSAAFDEYHAITTTAAITKSAHKSISFGRRMFPSSGLPIYQIMEAVKEHNLAPVPLDGNVKNSNGVVVGFTAKRFASTFANLVRSKYAVLIIGELVDLGSHAVVGIGYRQRETPIEENPTLQDSNTKYLYIHDDNLGPNVRFEIGTTKKPINGNCRRKSEEIVILRPSPPADSKDTASNGGSLLNNYEFVPRHMIVAVHNELRTSPD</sequence>
<proteinExistence type="predicted"/>
<protein>
    <submittedName>
        <fullName evidence="1">Uncharacterized protein</fullName>
    </submittedName>
</protein>
<dbReference type="AlphaFoldDB" id="X1K327"/>
<comment type="caution">
    <text evidence="1">The sequence shown here is derived from an EMBL/GenBank/DDBJ whole genome shotgun (WGS) entry which is preliminary data.</text>
</comment>
<name>X1K327_9ZZZZ</name>
<evidence type="ECO:0000313" key="1">
    <source>
        <dbReference type="EMBL" id="GAH88065.1"/>
    </source>
</evidence>
<gene>
    <name evidence="1" type="ORF">S03H2_56490</name>
</gene>